<dbReference type="RefSeq" id="WP_309801912.1">
    <property type="nucleotide sequence ID" value="NZ_JAVDPW010000019.1"/>
</dbReference>
<comment type="caution">
    <text evidence="2">The sequence shown here is derived from an EMBL/GenBank/DDBJ whole genome shotgun (WGS) entry which is preliminary data.</text>
</comment>
<dbReference type="Gene3D" id="3.90.226.10">
    <property type="entry name" value="2-enoyl-CoA Hydratase, Chain A, domain 1"/>
    <property type="match status" value="1"/>
</dbReference>
<evidence type="ECO:0000256" key="1">
    <source>
        <dbReference type="SAM" id="SignalP"/>
    </source>
</evidence>
<dbReference type="EMBL" id="JAVDPW010000019">
    <property type="protein sequence ID" value="MDR6294413.1"/>
    <property type="molecule type" value="Genomic_DNA"/>
</dbReference>
<dbReference type="SUPFAM" id="SSF52096">
    <property type="entry name" value="ClpP/crotonase"/>
    <property type="match status" value="1"/>
</dbReference>
<feature type="chain" id="PRO_5045252595" evidence="1">
    <location>
        <begin position="21"/>
        <end position="266"/>
    </location>
</feature>
<evidence type="ECO:0000313" key="2">
    <source>
        <dbReference type="EMBL" id="MDR6294413.1"/>
    </source>
</evidence>
<organism evidence="2 3">
    <name type="scientific">Inquilinus ginsengisoli</name>
    <dbReference type="NCBI Taxonomy" id="363840"/>
    <lineage>
        <taxon>Bacteria</taxon>
        <taxon>Pseudomonadati</taxon>
        <taxon>Pseudomonadota</taxon>
        <taxon>Alphaproteobacteria</taxon>
        <taxon>Rhodospirillales</taxon>
        <taxon>Rhodospirillaceae</taxon>
        <taxon>Inquilinus</taxon>
    </lineage>
</organism>
<keyword evidence="1" id="KW-0732">Signal</keyword>
<proteinExistence type="predicted"/>
<gene>
    <name evidence="2" type="ORF">E9232_006967</name>
</gene>
<feature type="signal peptide" evidence="1">
    <location>
        <begin position="1"/>
        <end position="20"/>
    </location>
</feature>
<dbReference type="Proteomes" id="UP001262410">
    <property type="component" value="Unassembled WGS sequence"/>
</dbReference>
<reference evidence="2 3" key="1">
    <citation type="submission" date="2023-07" db="EMBL/GenBank/DDBJ databases">
        <title>Sorghum-associated microbial communities from plants grown in Nebraska, USA.</title>
        <authorList>
            <person name="Schachtman D."/>
        </authorList>
    </citation>
    <scope>NUCLEOTIDE SEQUENCE [LARGE SCALE GENOMIC DNA]</scope>
    <source>
        <strain evidence="2 3">584</strain>
    </source>
</reference>
<name>A0ABU1K1H7_9PROT</name>
<evidence type="ECO:0000313" key="3">
    <source>
        <dbReference type="Proteomes" id="UP001262410"/>
    </source>
</evidence>
<keyword evidence="3" id="KW-1185">Reference proteome</keyword>
<sequence>MSARTILAAVLLLAAAPAGADDLFVPLPKGMDWDEVMKPDAMQFSLVAAGNRHVLVAWGQIAGGDSERFRMALDQARPIAEVWLDSPGGSLEEGLEMGRILRARKVTTRVPRGLHCISACNFAFMGGTVRYVEVGAEFGVHMFSSDAADRIRSHLVKPPETVTEYNMQFPQGQLDPDGVETYIAKYNAAHPDSPKTLSALLLDQALDEDTKAIQQGSAQTAAEIARYLTEMSLSLRFLTEFADIPNSAPRALSRQELRDFNVVNTD</sequence>
<accession>A0ABU1K1H7</accession>
<protein>
    <submittedName>
        <fullName evidence="2">Uncharacterized protein</fullName>
    </submittedName>
</protein>
<dbReference type="InterPro" id="IPR029045">
    <property type="entry name" value="ClpP/crotonase-like_dom_sf"/>
</dbReference>